<dbReference type="InterPro" id="IPR006121">
    <property type="entry name" value="HMA_dom"/>
</dbReference>
<dbReference type="PROSITE" id="PS50846">
    <property type="entry name" value="HMA_2"/>
    <property type="match status" value="1"/>
</dbReference>
<feature type="domain" description="HMA" evidence="3">
    <location>
        <begin position="2"/>
        <end position="68"/>
    </location>
</feature>
<protein>
    <recommendedName>
        <fullName evidence="1">Copper chaperone CopZ</fullName>
    </recommendedName>
</protein>
<dbReference type="PANTHER" id="PTHR46594:SF4">
    <property type="entry name" value="P-TYPE CATION-TRANSPORTING ATPASE"/>
    <property type="match status" value="1"/>
</dbReference>
<evidence type="ECO:0000259" key="3">
    <source>
        <dbReference type="PROSITE" id="PS50846"/>
    </source>
</evidence>
<dbReference type="InterPro" id="IPR036163">
    <property type="entry name" value="HMA_dom_sf"/>
</dbReference>
<evidence type="ECO:0000256" key="2">
    <source>
        <dbReference type="ARBA" id="ARBA00022723"/>
    </source>
</evidence>
<dbReference type="SUPFAM" id="SSF55008">
    <property type="entry name" value="HMA, heavy metal-associated domain"/>
    <property type="match status" value="1"/>
</dbReference>
<gene>
    <name evidence="4" type="ORF">ANSO36C_66450</name>
</gene>
<dbReference type="PRINTS" id="PR00946">
    <property type="entry name" value="HGSCAVENGER"/>
</dbReference>
<dbReference type="EMBL" id="AP025734">
    <property type="protein sequence ID" value="BDI20843.1"/>
    <property type="molecule type" value="Genomic_DNA"/>
</dbReference>
<dbReference type="PANTHER" id="PTHR46594">
    <property type="entry name" value="P-TYPE CATION-TRANSPORTING ATPASE"/>
    <property type="match status" value="1"/>
</dbReference>
<evidence type="ECO:0000313" key="4">
    <source>
        <dbReference type="EMBL" id="BDI20843.1"/>
    </source>
</evidence>
<dbReference type="InterPro" id="IPR001802">
    <property type="entry name" value="MerP/CopZ"/>
</dbReference>
<dbReference type="Gene3D" id="3.30.70.100">
    <property type="match status" value="1"/>
</dbReference>
<reference evidence="4" key="1">
    <citation type="submission" date="2022-04" db="EMBL/GenBank/DDBJ databases">
        <title>Complete genome sequence of a cyanobacterium, Nostoc sp. SO-36, isolated in Antarctica.</title>
        <authorList>
            <person name="Kanesaki Y."/>
            <person name="Effendi D."/>
            <person name="Sakamoto T."/>
            <person name="Ohtani S."/>
            <person name="Awai K."/>
        </authorList>
    </citation>
    <scope>NUCLEOTIDE SEQUENCE</scope>
    <source>
        <strain evidence="4">SO-36</strain>
        <plasmid evidence="4">pANSO36B</plasmid>
    </source>
</reference>
<dbReference type="InterPro" id="IPR017969">
    <property type="entry name" value="Heavy-metal-associated_CS"/>
</dbReference>
<keyword evidence="2" id="KW-0479">Metal-binding</keyword>
<name>A0ABN6QCF3_NOSCO</name>
<evidence type="ECO:0000256" key="1">
    <source>
        <dbReference type="ARBA" id="ARBA00015313"/>
    </source>
</evidence>
<evidence type="ECO:0000313" key="5">
    <source>
        <dbReference type="Proteomes" id="UP001055453"/>
    </source>
</evidence>
<organism evidence="4 5">
    <name type="scientific">Nostoc cf. commune SO-36</name>
    <dbReference type="NCBI Taxonomy" id="449208"/>
    <lineage>
        <taxon>Bacteria</taxon>
        <taxon>Bacillati</taxon>
        <taxon>Cyanobacteriota</taxon>
        <taxon>Cyanophyceae</taxon>
        <taxon>Nostocales</taxon>
        <taxon>Nostocaceae</taxon>
        <taxon>Nostoc</taxon>
    </lineage>
</organism>
<dbReference type="Proteomes" id="UP001055453">
    <property type="component" value="Plasmid pANSO36B"/>
</dbReference>
<accession>A0ABN6QCF3</accession>
<keyword evidence="4" id="KW-0614">Plasmid</keyword>
<geneLocation type="plasmid" evidence="4 5">
    <name>pANSO36B</name>
</geneLocation>
<proteinExistence type="predicted"/>
<dbReference type="Pfam" id="PF00403">
    <property type="entry name" value="HMA"/>
    <property type="match status" value="1"/>
</dbReference>
<dbReference type="CDD" id="cd00371">
    <property type="entry name" value="HMA"/>
    <property type="match status" value="1"/>
</dbReference>
<sequence length="111" mass="12378">MDTLSLKLRGMSCASCANNIEEAIRSVSGVSDCNVNFGVEQATIQYDPKRTNLETIQAAIDAAGYSSYSLQDQEMITGEDDTEKTVREAESRRLTRKLIRHLRKLSKLCCD</sequence>
<dbReference type="PROSITE" id="PS01047">
    <property type="entry name" value="HMA_1"/>
    <property type="match status" value="1"/>
</dbReference>
<keyword evidence="5" id="KW-1185">Reference proteome</keyword>